<comment type="caution">
    <text evidence="2">The sequence shown here is derived from an EMBL/GenBank/DDBJ whole genome shotgun (WGS) entry which is preliminary data.</text>
</comment>
<sequence length="147" mass="16913">MNHVAYEQWMLYVKNELTEQVREGYDDHLYSCDECLELYLQAVDEVESQLPILTNADDFTNSIMAQVAKTKKQKTKVAFYQKTAFHYAIAAAMTVLFMSSGVFQSITKYVDAVQEPTIEERKPSVTEGLVNKTFAFMDNMKNREANK</sequence>
<name>A0A3S0I750_9BACI</name>
<gene>
    <name evidence="2" type="ORF">EKG37_20725</name>
</gene>
<keyword evidence="1" id="KW-0812">Transmembrane</keyword>
<dbReference type="RefSeq" id="WP_126410680.1">
    <property type="nucleotide sequence ID" value="NZ_RXNT01000022.1"/>
</dbReference>
<organism evidence="2 3">
    <name type="scientific">Bacillus yapensis</name>
    <dbReference type="NCBI Taxonomy" id="2492960"/>
    <lineage>
        <taxon>Bacteria</taxon>
        <taxon>Bacillati</taxon>
        <taxon>Bacillota</taxon>
        <taxon>Bacilli</taxon>
        <taxon>Bacillales</taxon>
        <taxon>Bacillaceae</taxon>
        <taxon>Bacillus</taxon>
    </lineage>
</organism>
<protein>
    <submittedName>
        <fullName evidence="2">Uncharacterized protein</fullName>
    </submittedName>
</protein>
<dbReference type="AlphaFoldDB" id="A0A3S0I750"/>
<keyword evidence="1" id="KW-1133">Transmembrane helix</keyword>
<evidence type="ECO:0000313" key="3">
    <source>
        <dbReference type="Proteomes" id="UP000271374"/>
    </source>
</evidence>
<dbReference type="OrthoDB" id="1955013at2"/>
<dbReference type="EMBL" id="RXNT01000022">
    <property type="protein sequence ID" value="RTR26734.1"/>
    <property type="molecule type" value="Genomic_DNA"/>
</dbReference>
<feature type="transmembrane region" description="Helical" evidence="1">
    <location>
        <begin position="84"/>
        <end position="103"/>
    </location>
</feature>
<evidence type="ECO:0000313" key="2">
    <source>
        <dbReference type="EMBL" id="RTR26734.1"/>
    </source>
</evidence>
<evidence type="ECO:0000256" key="1">
    <source>
        <dbReference type="SAM" id="Phobius"/>
    </source>
</evidence>
<proteinExistence type="predicted"/>
<reference evidence="2 3" key="1">
    <citation type="submission" date="2018-12" db="EMBL/GenBank/DDBJ databases">
        <title>Bacillus yapensis draft genome sequence.</title>
        <authorList>
            <person name="Yu L."/>
            <person name="Xu X."/>
            <person name="Tang X."/>
        </authorList>
    </citation>
    <scope>NUCLEOTIDE SEQUENCE [LARGE SCALE GENOMIC DNA]</scope>
    <source>
        <strain evidence="2 3">XXST-01</strain>
    </source>
</reference>
<keyword evidence="3" id="KW-1185">Reference proteome</keyword>
<accession>A0A3S0I750</accession>
<keyword evidence="1" id="KW-0472">Membrane</keyword>
<dbReference type="Proteomes" id="UP000271374">
    <property type="component" value="Unassembled WGS sequence"/>
</dbReference>